<dbReference type="GO" id="GO:0016853">
    <property type="term" value="F:isomerase activity"/>
    <property type="evidence" value="ECO:0007669"/>
    <property type="project" value="UniProtKB-KW"/>
</dbReference>
<reference evidence="1 2" key="1">
    <citation type="submission" date="2014-07" db="EMBL/GenBank/DDBJ databases">
        <title>Tepidicaulis marinum gen. nov., sp. nov., a novel marine bacterium denitrifying nitrate to nitrous oxide strictly under microaerobic conditions.</title>
        <authorList>
            <person name="Takeuchi M."/>
            <person name="Yamagishi T."/>
            <person name="Kamagata Y."/>
            <person name="Oshima K."/>
            <person name="Hattori M."/>
            <person name="Katayama T."/>
            <person name="Hanada S."/>
            <person name="Tamaki H."/>
            <person name="Marumo K."/>
            <person name="Maeda H."/>
            <person name="Nedachi M."/>
            <person name="Iwasaki W."/>
            <person name="Suwa Y."/>
            <person name="Sakata S."/>
        </authorList>
    </citation>
    <scope>NUCLEOTIDE SEQUENCE [LARGE SCALE GENOMIC DNA]</scope>
    <source>
        <strain evidence="1 2">MA2</strain>
    </source>
</reference>
<proteinExistence type="predicted"/>
<dbReference type="STRING" id="1333998.M2A_2548"/>
<accession>A0A081BDD1</accession>
<dbReference type="RefSeq" id="WP_045448195.1">
    <property type="nucleotide sequence ID" value="NZ_BBIO01000014.1"/>
</dbReference>
<dbReference type="Gene3D" id="3.90.226.10">
    <property type="entry name" value="2-enoyl-CoA Hydratase, Chain A, domain 1"/>
    <property type="match status" value="1"/>
</dbReference>
<dbReference type="GO" id="GO:0006635">
    <property type="term" value="P:fatty acid beta-oxidation"/>
    <property type="evidence" value="ECO:0007669"/>
    <property type="project" value="TreeGrafter"/>
</dbReference>
<dbReference type="Pfam" id="PF00378">
    <property type="entry name" value="ECH_1"/>
    <property type="match status" value="1"/>
</dbReference>
<sequence length="233" mass="24298">MSDNLLSYEVRNGVAEIRMDDGRANALGHEMIGALNGALDKAEKEASAILLSGREGRFCAGFDLSVMSGGPLAVQELVGSGAKLLTRLYMYPLPVITACTGHALAAGGLLLLASDYRIGAEGTFKIGLNEVAIGMTTPLFLLHFARDRVPAPLFDQATVHARIFDPESAVAAGFLDETAAPDALMSTAAAKAEAMGALPRAAFSGSKRKAHGPTVRHIEDTLSADSSSFDGAH</sequence>
<dbReference type="EMBL" id="BBIO01000014">
    <property type="protein sequence ID" value="GAK46049.1"/>
    <property type="molecule type" value="Genomic_DNA"/>
</dbReference>
<dbReference type="eggNOG" id="COG1024">
    <property type="taxonomic scope" value="Bacteria"/>
</dbReference>
<dbReference type="PANTHER" id="PTHR11941:SF54">
    <property type="entry name" value="ENOYL-COA HYDRATASE, MITOCHONDRIAL"/>
    <property type="match status" value="1"/>
</dbReference>
<keyword evidence="1" id="KW-0413">Isomerase</keyword>
<evidence type="ECO:0000313" key="1">
    <source>
        <dbReference type="EMBL" id="GAK46049.1"/>
    </source>
</evidence>
<dbReference type="PANTHER" id="PTHR11941">
    <property type="entry name" value="ENOYL-COA HYDRATASE-RELATED"/>
    <property type="match status" value="1"/>
</dbReference>
<dbReference type="NCBIfam" id="NF004858">
    <property type="entry name" value="PRK06213.1"/>
    <property type="match status" value="1"/>
</dbReference>
<dbReference type="CDD" id="cd06558">
    <property type="entry name" value="crotonase-like"/>
    <property type="match status" value="1"/>
</dbReference>
<organism evidence="1 2">
    <name type="scientific">Tepidicaulis marinus</name>
    <dbReference type="NCBI Taxonomy" id="1333998"/>
    <lineage>
        <taxon>Bacteria</taxon>
        <taxon>Pseudomonadati</taxon>
        <taxon>Pseudomonadota</taxon>
        <taxon>Alphaproteobacteria</taxon>
        <taxon>Hyphomicrobiales</taxon>
        <taxon>Parvibaculaceae</taxon>
        <taxon>Tepidicaulis</taxon>
    </lineage>
</organism>
<dbReference type="InterPro" id="IPR029045">
    <property type="entry name" value="ClpP/crotonase-like_dom_sf"/>
</dbReference>
<comment type="caution">
    <text evidence="1">The sequence shown here is derived from an EMBL/GenBank/DDBJ whole genome shotgun (WGS) entry which is preliminary data.</text>
</comment>
<protein>
    <submittedName>
        <fullName evidence="1">Enoyl-CoA hydratase/isomerase</fullName>
    </submittedName>
</protein>
<evidence type="ECO:0000313" key="2">
    <source>
        <dbReference type="Proteomes" id="UP000028702"/>
    </source>
</evidence>
<dbReference type="Proteomes" id="UP000028702">
    <property type="component" value="Unassembled WGS sequence"/>
</dbReference>
<dbReference type="SUPFAM" id="SSF52096">
    <property type="entry name" value="ClpP/crotonase"/>
    <property type="match status" value="1"/>
</dbReference>
<name>A0A081BDD1_9HYPH</name>
<gene>
    <name evidence="1" type="ORF">M2A_2548</name>
</gene>
<dbReference type="AlphaFoldDB" id="A0A081BDD1"/>
<keyword evidence="2" id="KW-1185">Reference proteome</keyword>
<dbReference type="InterPro" id="IPR001753">
    <property type="entry name" value="Enoyl-CoA_hydra/iso"/>
</dbReference>